<feature type="compositionally biased region" description="Low complexity" evidence="14">
    <location>
        <begin position="403"/>
        <end position="417"/>
    </location>
</feature>
<keyword evidence="12" id="KW-0131">Cell cycle</keyword>
<dbReference type="Pfam" id="PF00004">
    <property type="entry name" value="AAA"/>
    <property type="match status" value="1"/>
</dbReference>
<dbReference type="GO" id="GO:0016887">
    <property type="term" value="F:ATP hydrolysis activity"/>
    <property type="evidence" value="ECO:0007669"/>
    <property type="project" value="InterPro"/>
</dbReference>
<dbReference type="OrthoDB" id="8803010at2759"/>
<evidence type="ECO:0000256" key="13">
    <source>
        <dbReference type="ARBA" id="ARBA00071323"/>
    </source>
</evidence>
<keyword evidence="5" id="KW-0132">Cell division</keyword>
<dbReference type="GO" id="GO:0008568">
    <property type="term" value="F:microtubule severing ATPase activity"/>
    <property type="evidence" value="ECO:0007669"/>
    <property type="project" value="TreeGrafter"/>
</dbReference>
<comment type="caution">
    <text evidence="16">The sequence shown here is derived from an EMBL/GenBank/DDBJ whole genome shotgun (WGS) entry which is preliminary data.</text>
</comment>
<keyword evidence="7" id="KW-0547">Nucleotide-binding</keyword>
<feature type="region of interest" description="Disordered" evidence="14">
    <location>
        <begin position="250"/>
        <end position="283"/>
    </location>
</feature>
<feature type="compositionally biased region" description="Low complexity" evidence="14">
    <location>
        <begin position="424"/>
        <end position="446"/>
    </location>
</feature>
<dbReference type="PANTHER" id="PTHR23074">
    <property type="entry name" value="AAA DOMAIN-CONTAINING"/>
    <property type="match status" value="1"/>
</dbReference>
<evidence type="ECO:0000256" key="8">
    <source>
        <dbReference type="ARBA" id="ARBA00022776"/>
    </source>
</evidence>
<evidence type="ECO:0000256" key="4">
    <source>
        <dbReference type="ARBA" id="ARBA00022490"/>
    </source>
</evidence>
<evidence type="ECO:0000259" key="15">
    <source>
        <dbReference type="SMART" id="SM00382"/>
    </source>
</evidence>
<dbReference type="InterPro" id="IPR047828">
    <property type="entry name" value="Fidgetin_ATPase"/>
</dbReference>
<evidence type="ECO:0000256" key="5">
    <source>
        <dbReference type="ARBA" id="ARBA00022618"/>
    </source>
</evidence>
<evidence type="ECO:0000256" key="1">
    <source>
        <dbReference type="ARBA" id="ARBA00004109"/>
    </source>
</evidence>
<evidence type="ECO:0000256" key="3">
    <source>
        <dbReference type="ARBA" id="ARBA00006914"/>
    </source>
</evidence>
<evidence type="ECO:0000256" key="6">
    <source>
        <dbReference type="ARBA" id="ARBA00022701"/>
    </source>
</evidence>
<gene>
    <name evidence="16" type="ORF">GSTENG00024840001</name>
</gene>
<dbReference type="PANTHER" id="PTHR23074:SF33">
    <property type="entry name" value="FIDGETIN-LIKE PROTEIN 2"/>
    <property type="match status" value="1"/>
</dbReference>
<dbReference type="SMART" id="SM00382">
    <property type="entry name" value="AAA"/>
    <property type="match status" value="1"/>
</dbReference>
<evidence type="ECO:0000256" key="9">
    <source>
        <dbReference type="ARBA" id="ARBA00022840"/>
    </source>
</evidence>
<dbReference type="InterPro" id="IPR027417">
    <property type="entry name" value="P-loop_NTPase"/>
</dbReference>
<dbReference type="AlphaFoldDB" id="Q4S312"/>
<feature type="domain" description="AAA+ ATPase" evidence="15">
    <location>
        <begin position="571"/>
        <end position="710"/>
    </location>
</feature>
<proteinExistence type="inferred from homology"/>
<evidence type="ECO:0000256" key="12">
    <source>
        <dbReference type="ARBA" id="ARBA00023306"/>
    </source>
</evidence>
<keyword evidence="10" id="KW-0206">Cytoskeleton</keyword>
<accession>Q4S312</accession>
<dbReference type="SUPFAM" id="SSF52540">
    <property type="entry name" value="P-loop containing nucleoside triphosphate hydrolases"/>
    <property type="match status" value="1"/>
</dbReference>
<name>Q4S312_TETNG</name>
<organism evidence="16">
    <name type="scientific">Tetraodon nigroviridis</name>
    <name type="common">Spotted green pufferfish</name>
    <name type="synonym">Chelonodon nigroviridis</name>
    <dbReference type="NCBI Taxonomy" id="99883"/>
    <lineage>
        <taxon>Eukaryota</taxon>
        <taxon>Metazoa</taxon>
        <taxon>Chordata</taxon>
        <taxon>Craniata</taxon>
        <taxon>Vertebrata</taxon>
        <taxon>Euteleostomi</taxon>
        <taxon>Actinopterygii</taxon>
        <taxon>Neopterygii</taxon>
        <taxon>Teleostei</taxon>
        <taxon>Neoteleostei</taxon>
        <taxon>Acanthomorphata</taxon>
        <taxon>Eupercaria</taxon>
        <taxon>Tetraodontiformes</taxon>
        <taxon>Tetradontoidea</taxon>
        <taxon>Tetraodontidae</taxon>
        <taxon>Tetraodon</taxon>
    </lineage>
</organism>
<evidence type="ECO:0000256" key="14">
    <source>
        <dbReference type="SAM" id="MobiDB-lite"/>
    </source>
</evidence>
<dbReference type="Gene3D" id="1.10.8.60">
    <property type="match status" value="1"/>
</dbReference>
<dbReference type="GO" id="GO:0005874">
    <property type="term" value="C:microtubule"/>
    <property type="evidence" value="ECO:0007669"/>
    <property type="project" value="UniProtKB-KW"/>
</dbReference>
<evidence type="ECO:0000256" key="11">
    <source>
        <dbReference type="ARBA" id="ARBA00023242"/>
    </source>
</evidence>
<keyword evidence="9" id="KW-0067">ATP-binding</keyword>
<dbReference type="FunFam" id="3.40.50.300:FF:000495">
    <property type="entry name" value="Fidgetin like 2"/>
    <property type="match status" value="1"/>
</dbReference>
<dbReference type="CDD" id="cd19523">
    <property type="entry name" value="RecA-like_fidgetin"/>
    <property type="match status" value="1"/>
</dbReference>
<dbReference type="FunFam" id="1.10.8.60:FF:000022">
    <property type="entry name" value="Fidgetin like 1"/>
    <property type="match status" value="1"/>
</dbReference>
<dbReference type="GO" id="GO:0051301">
    <property type="term" value="P:cell division"/>
    <property type="evidence" value="ECO:0007669"/>
    <property type="project" value="UniProtKB-KW"/>
</dbReference>
<dbReference type="GO" id="GO:0005524">
    <property type="term" value="F:ATP binding"/>
    <property type="evidence" value="ECO:0007669"/>
    <property type="project" value="UniProtKB-KW"/>
</dbReference>
<dbReference type="KEGG" id="tng:GSTEN00024840G001"/>
<comment type="similarity">
    <text evidence="3">Belongs to the AAA ATPase family.</text>
</comment>
<dbReference type="InterPro" id="IPR003959">
    <property type="entry name" value="ATPase_AAA_core"/>
</dbReference>
<reference evidence="16" key="1">
    <citation type="journal article" date="2004" name="Nature">
        <title>Genome duplication in the teleost fish Tetraodon nigroviridis reveals the early vertebrate proto-karyotype.</title>
        <authorList>
            <person name="Jaillon O."/>
            <person name="Aury J.-M."/>
            <person name="Brunet F."/>
            <person name="Petit J.-L."/>
            <person name="Stange-Thomann N."/>
            <person name="Mauceli E."/>
            <person name="Bouneau L."/>
            <person name="Fischer C."/>
            <person name="Ozouf-Costaz C."/>
            <person name="Bernot A."/>
            <person name="Nicaud S."/>
            <person name="Jaffe D."/>
            <person name="Fisher S."/>
            <person name="Lutfalla G."/>
            <person name="Dossat C."/>
            <person name="Segurens B."/>
            <person name="Dasilva C."/>
            <person name="Salanoubat M."/>
            <person name="Levy M."/>
            <person name="Boudet N."/>
            <person name="Castellano S."/>
            <person name="Anthouard V."/>
            <person name="Jubin C."/>
            <person name="Castelli V."/>
            <person name="Katinka M."/>
            <person name="Vacherie B."/>
            <person name="Biemont C."/>
            <person name="Skalli Z."/>
            <person name="Cattolico L."/>
            <person name="Poulain J."/>
            <person name="De Berardinis V."/>
            <person name="Cruaud C."/>
            <person name="Duprat S."/>
            <person name="Brottier P."/>
            <person name="Coutanceau J.-P."/>
            <person name="Gouzy J."/>
            <person name="Parra G."/>
            <person name="Lardier G."/>
            <person name="Chapple C."/>
            <person name="McKernan K.J."/>
            <person name="McEwan P."/>
            <person name="Bosak S."/>
            <person name="Kellis M."/>
            <person name="Volff J.-N."/>
            <person name="Guigo R."/>
            <person name="Zody M.C."/>
            <person name="Mesirov J."/>
            <person name="Lindblad-Toh K."/>
            <person name="Birren B."/>
            <person name="Nusbaum C."/>
            <person name="Kahn D."/>
            <person name="Robinson-Rechavi M."/>
            <person name="Laudet V."/>
            <person name="Schachter V."/>
            <person name="Quetier F."/>
            <person name="Saurin W."/>
            <person name="Scarpelli C."/>
            <person name="Wincker P."/>
            <person name="Lander E.S."/>
            <person name="Weissenbach J."/>
            <person name="Roest Crollius H."/>
        </authorList>
    </citation>
    <scope>NUCLEOTIDE SEQUENCE [LARGE SCALE GENOMIC DNA]</scope>
</reference>
<evidence type="ECO:0000313" key="16">
    <source>
        <dbReference type="EMBL" id="CAG04970.1"/>
    </source>
</evidence>
<feature type="compositionally biased region" description="Polar residues" evidence="14">
    <location>
        <begin position="472"/>
        <end position="481"/>
    </location>
</feature>
<keyword evidence="11" id="KW-0539">Nucleus</keyword>
<protein>
    <recommendedName>
        <fullName evidence="13">Fidgetin</fullName>
    </recommendedName>
</protein>
<feature type="compositionally biased region" description="Low complexity" evidence="14">
    <location>
        <begin position="459"/>
        <end position="471"/>
    </location>
</feature>
<keyword evidence="6" id="KW-0493">Microtubule</keyword>
<evidence type="ECO:0000256" key="7">
    <source>
        <dbReference type="ARBA" id="ARBA00022741"/>
    </source>
</evidence>
<evidence type="ECO:0000256" key="2">
    <source>
        <dbReference type="ARBA" id="ARBA00004300"/>
    </source>
</evidence>
<sequence length="819" mass="87185">MVGCSYASIVAFKDTDSGWAVAFRWETLCNANTHVRVNTLQGLANPRTLVEADEIKGRSAELAGLKMQWTPEQSQWAEQHFDISSTTRSPAHKAEAYRSVPGHLQRSASYQYAWANDDISALTASNLLKKYAEKYSGILEMPASYTEAPGVPGVMNGRKGDSEPWQDGVYPMSCIPEGVSVRKGGVAAASEVVSGMCSSPGLASSTLSEPSYSSSSCGSHTATALHSSSSMPSQEYGSAYSGSYLHGSYSSQSGPTPAIPSPLHSSGLLQPPPPAHPTLVPAYNGGSPNLSSYNYPPAGYPAQSSVGPGYSPGGAPPPSSYLPSGIAAPTPLPPSSALPGYPYQSHNLTPIAPTPLTSSSSNSLKRKAFYMTGQGEIDSAYGNFGYGQARSSSESPMYRIADSSSSNGASNSSGAAGFDRAAEKSSFNSQKQSEQQQQQQRKFSSQATGGPLTPPAYVSSSLGGSRSADSLVSFTSPSLGEQGTDDHRLHLSHSGPGTASSSSASSSRPAEEQLKTSDPHLLDMVTSEIVQQGPPVDWSDIAGLEVAKATLKEDVLWPILRPDMFSSLGPAPRCVLLFGPRGSGRTLLGRCLASQLGAPFLQLSGSTLATKWLADGEKIIRASFLVARCRQPSVLFISEVDMLLSAHLSEESPINRLKGELLAQLDSLLMGSGEDAGNQVLVVCSTSSPQDMDEGLRRYFSRRVLVPLPDATARHQMVNQLLAQSQHKYCLSEEELALLVQRTEGFSGLDLARLCQEALVSLLHVSAQGMDMTGMMPRGQVRPLTYQDFESVFCKFQISISQKEIDTYTEWNKMFGCSQ</sequence>
<keyword evidence="8" id="KW-0498">Mitosis</keyword>
<dbReference type="GO" id="GO:0016363">
    <property type="term" value="C:nuclear matrix"/>
    <property type="evidence" value="ECO:0007669"/>
    <property type="project" value="UniProtKB-SubCell"/>
</dbReference>
<dbReference type="GO" id="GO:0005813">
    <property type="term" value="C:centrosome"/>
    <property type="evidence" value="ECO:0007669"/>
    <property type="project" value="UniProtKB-SubCell"/>
</dbReference>
<keyword evidence="4" id="KW-0963">Cytoplasm</keyword>
<dbReference type="InterPro" id="IPR050304">
    <property type="entry name" value="MT-severing_AAA_ATPase"/>
</dbReference>
<feature type="region of interest" description="Disordered" evidence="14">
    <location>
        <begin position="208"/>
        <end position="232"/>
    </location>
</feature>
<feature type="region of interest" description="Disordered" evidence="14">
    <location>
        <begin position="398"/>
        <end position="519"/>
    </location>
</feature>
<evidence type="ECO:0000256" key="10">
    <source>
        <dbReference type="ARBA" id="ARBA00023212"/>
    </source>
</evidence>
<dbReference type="Gene3D" id="3.40.50.300">
    <property type="entry name" value="P-loop containing nucleotide triphosphate hydrolases"/>
    <property type="match status" value="1"/>
</dbReference>
<dbReference type="EMBL" id="CAAE01014756">
    <property type="protein sequence ID" value="CAG04970.1"/>
    <property type="molecule type" value="Genomic_DNA"/>
</dbReference>
<reference evidence="16" key="2">
    <citation type="submission" date="2004-02" db="EMBL/GenBank/DDBJ databases">
        <authorList>
            <consortium name="Genoscope"/>
            <consortium name="Whitehead Institute Centre for Genome Research"/>
        </authorList>
    </citation>
    <scope>NUCLEOTIDE SEQUENCE</scope>
</reference>
<dbReference type="InterPro" id="IPR003593">
    <property type="entry name" value="AAA+_ATPase"/>
</dbReference>
<comment type="subcellular location">
    <subcellularLocation>
        <location evidence="2">Cytoplasm</location>
        <location evidence="2">Cytoskeleton</location>
        <location evidence="2">Microtubule organizing center</location>
        <location evidence="2">Centrosome</location>
    </subcellularLocation>
    <subcellularLocation>
        <location evidence="1">Nucleus matrix</location>
    </subcellularLocation>
</comment>
<feature type="compositionally biased region" description="Basic and acidic residues" evidence="14">
    <location>
        <begin position="509"/>
        <end position="519"/>
    </location>
</feature>
<feature type="region of interest" description="Disordered" evidence="14">
    <location>
        <begin position="307"/>
        <end position="328"/>
    </location>
</feature>